<gene>
    <name evidence="2" type="ORF">Scaly_0481300</name>
</gene>
<sequence>MTFEFIGRLEWRGEVIACSVLGTDLCCHRLWIDASSRFDDLGSGLGSGDSVSDSFTCGLVLLLFLLFFFYFVLFCSCGGFESVLGLIFHVLEMGGGGMESDLERLSKAWKLTGDEEIGSLCLVVASEVCDFFVHVHDLQLSTMNLGVASLTKNRIGVFRDMKADDTGYLWGGEEFLVRFTCKRLPNFCYLCGHLGYIYKYCKVRFKADFWESDEATRYGPWLRAQASGRGRVQGVPIRMKPSSTHSRLQCPPFCTGVVVFGKFNVPKGIEGQHEELVEQGLGSQPSNRDPGKAAWGKSSVLSVGSQLGEGLMEDIIRVESLEVVLGRELECIISMPQFNLTPIRITGVSQGSMGIRRMQLRQWNKDSFGNIRCKTKELDDKINKMLEGPITASGKAEAIANQIKLFLNSIISPSEAAFAPRRLSTDNVLVAYELNHFIKHKNMGKTGYVPLKLDVSEAYDWLEWRFLESA</sequence>
<feature type="transmembrane region" description="Helical" evidence="1">
    <location>
        <begin position="55"/>
        <end position="74"/>
    </location>
</feature>
<dbReference type="AlphaFoldDB" id="A0AAW2SG17"/>
<proteinExistence type="predicted"/>
<evidence type="ECO:0000256" key="1">
    <source>
        <dbReference type="SAM" id="Phobius"/>
    </source>
</evidence>
<organism evidence="2">
    <name type="scientific">Sesamum calycinum</name>
    <dbReference type="NCBI Taxonomy" id="2727403"/>
    <lineage>
        <taxon>Eukaryota</taxon>
        <taxon>Viridiplantae</taxon>
        <taxon>Streptophyta</taxon>
        <taxon>Embryophyta</taxon>
        <taxon>Tracheophyta</taxon>
        <taxon>Spermatophyta</taxon>
        <taxon>Magnoliopsida</taxon>
        <taxon>eudicotyledons</taxon>
        <taxon>Gunneridae</taxon>
        <taxon>Pentapetalae</taxon>
        <taxon>asterids</taxon>
        <taxon>lamiids</taxon>
        <taxon>Lamiales</taxon>
        <taxon>Pedaliaceae</taxon>
        <taxon>Sesamum</taxon>
    </lineage>
</organism>
<name>A0AAW2SG17_9LAMI</name>
<reference evidence="2" key="1">
    <citation type="submission" date="2020-06" db="EMBL/GenBank/DDBJ databases">
        <authorList>
            <person name="Li T."/>
            <person name="Hu X."/>
            <person name="Zhang T."/>
            <person name="Song X."/>
            <person name="Zhang H."/>
            <person name="Dai N."/>
            <person name="Sheng W."/>
            <person name="Hou X."/>
            <person name="Wei L."/>
        </authorList>
    </citation>
    <scope>NUCLEOTIDE SEQUENCE</scope>
    <source>
        <strain evidence="2">KEN8</strain>
        <tissue evidence="2">Leaf</tissue>
    </source>
</reference>
<accession>A0AAW2SG17</accession>
<dbReference type="EMBL" id="JACGWM010000002">
    <property type="protein sequence ID" value="KAL0391242.1"/>
    <property type="molecule type" value="Genomic_DNA"/>
</dbReference>
<keyword evidence="1" id="KW-0472">Membrane</keyword>
<keyword evidence="1" id="KW-1133">Transmembrane helix</keyword>
<comment type="caution">
    <text evidence="2">The sequence shown here is derived from an EMBL/GenBank/DDBJ whole genome shotgun (WGS) entry which is preliminary data.</text>
</comment>
<evidence type="ECO:0008006" key="3">
    <source>
        <dbReference type="Google" id="ProtNLM"/>
    </source>
</evidence>
<keyword evidence="1" id="KW-0812">Transmembrane</keyword>
<reference evidence="2" key="2">
    <citation type="journal article" date="2024" name="Plant">
        <title>Genomic evolution and insights into agronomic trait innovations of Sesamum species.</title>
        <authorList>
            <person name="Miao H."/>
            <person name="Wang L."/>
            <person name="Qu L."/>
            <person name="Liu H."/>
            <person name="Sun Y."/>
            <person name="Le M."/>
            <person name="Wang Q."/>
            <person name="Wei S."/>
            <person name="Zheng Y."/>
            <person name="Lin W."/>
            <person name="Duan Y."/>
            <person name="Cao H."/>
            <person name="Xiong S."/>
            <person name="Wang X."/>
            <person name="Wei L."/>
            <person name="Li C."/>
            <person name="Ma Q."/>
            <person name="Ju M."/>
            <person name="Zhao R."/>
            <person name="Li G."/>
            <person name="Mu C."/>
            <person name="Tian Q."/>
            <person name="Mei H."/>
            <person name="Zhang T."/>
            <person name="Gao T."/>
            <person name="Zhang H."/>
        </authorList>
    </citation>
    <scope>NUCLEOTIDE SEQUENCE</scope>
    <source>
        <strain evidence="2">KEN8</strain>
    </source>
</reference>
<protein>
    <recommendedName>
        <fullName evidence="3">Reverse transcriptase</fullName>
    </recommendedName>
</protein>
<evidence type="ECO:0000313" key="2">
    <source>
        <dbReference type="EMBL" id="KAL0391242.1"/>
    </source>
</evidence>